<feature type="compositionally biased region" description="Basic and acidic residues" evidence="5">
    <location>
        <begin position="190"/>
        <end position="206"/>
    </location>
</feature>
<dbReference type="SMART" id="SM00226">
    <property type="entry name" value="LMWPc"/>
    <property type="match status" value="1"/>
</dbReference>
<dbReference type="InterPro" id="IPR036196">
    <property type="entry name" value="Ptyr_pPase_sf"/>
</dbReference>
<organism evidence="7 8">
    <name type="scientific">Alicyclobacillus mengziensis</name>
    <dbReference type="NCBI Taxonomy" id="2931921"/>
    <lineage>
        <taxon>Bacteria</taxon>
        <taxon>Bacillati</taxon>
        <taxon>Bacillota</taxon>
        <taxon>Bacilli</taxon>
        <taxon>Bacillales</taxon>
        <taxon>Alicyclobacillaceae</taxon>
        <taxon>Alicyclobacillus</taxon>
    </lineage>
</organism>
<evidence type="ECO:0000313" key="7">
    <source>
        <dbReference type="EMBL" id="QSO47605.1"/>
    </source>
</evidence>
<dbReference type="Gene3D" id="3.40.50.2300">
    <property type="match status" value="1"/>
</dbReference>
<dbReference type="GO" id="GO:0004725">
    <property type="term" value="F:protein tyrosine phosphatase activity"/>
    <property type="evidence" value="ECO:0007669"/>
    <property type="project" value="InterPro"/>
</dbReference>
<keyword evidence="2" id="KW-0378">Hydrolase</keyword>
<dbReference type="PRINTS" id="PR00719">
    <property type="entry name" value="LMWPTPASE"/>
</dbReference>
<evidence type="ECO:0000256" key="2">
    <source>
        <dbReference type="ARBA" id="ARBA00022801"/>
    </source>
</evidence>
<dbReference type="RefSeq" id="WP_206656949.1">
    <property type="nucleotide sequence ID" value="NZ_CP071182.1"/>
</dbReference>
<dbReference type="EMBL" id="CP071182">
    <property type="protein sequence ID" value="QSO47605.1"/>
    <property type="molecule type" value="Genomic_DNA"/>
</dbReference>
<comment type="similarity">
    <text evidence="1">Belongs to the low molecular weight phosphotyrosine protein phosphatase family.</text>
</comment>
<dbReference type="Proteomes" id="UP000663505">
    <property type="component" value="Chromosome"/>
</dbReference>
<feature type="domain" description="Phosphotyrosine protein phosphatase I" evidence="6">
    <location>
        <begin position="1"/>
        <end position="158"/>
    </location>
</feature>
<feature type="region of interest" description="Disordered" evidence="5">
    <location>
        <begin position="163"/>
        <end position="226"/>
    </location>
</feature>
<accession>A0A9X7VZD9</accession>
<keyword evidence="3" id="KW-0904">Protein phosphatase</keyword>
<feature type="active site" description="Nucleophile" evidence="4">
    <location>
        <position position="7"/>
    </location>
</feature>
<dbReference type="KEGG" id="afx:JZ786_00625"/>
<keyword evidence="8" id="KW-1185">Reference proteome</keyword>
<evidence type="ECO:0000256" key="5">
    <source>
        <dbReference type="SAM" id="MobiDB-lite"/>
    </source>
</evidence>
<dbReference type="CDD" id="cd16344">
    <property type="entry name" value="LMWPAP"/>
    <property type="match status" value="1"/>
</dbReference>
<dbReference type="Pfam" id="PF01451">
    <property type="entry name" value="LMWPc"/>
    <property type="match status" value="1"/>
</dbReference>
<proteinExistence type="inferred from homology"/>
<dbReference type="PANTHER" id="PTHR11717">
    <property type="entry name" value="LOW MOLECULAR WEIGHT PROTEIN TYROSINE PHOSPHATASE"/>
    <property type="match status" value="1"/>
</dbReference>
<feature type="active site" description="Proton donor" evidence="4">
    <location>
        <position position="132"/>
    </location>
</feature>
<evidence type="ECO:0000313" key="8">
    <source>
        <dbReference type="Proteomes" id="UP000663505"/>
    </source>
</evidence>
<dbReference type="PANTHER" id="PTHR11717:SF31">
    <property type="entry name" value="LOW MOLECULAR WEIGHT PROTEIN-TYROSINE-PHOSPHATASE ETP-RELATED"/>
    <property type="match status" value="1"/>
</dbReference>
<evidence type="ECO:0000256" key="4">
    <source>
        <dbReference type="PIRSR" id="PIRSR617867-1"/>
    </source>
</evidence>
<dbReference type="InterPro" id="IPR050438">
    <property type="entry name" value="LMW_PTPase"/>
</dbReference>
<name>A0A9X7VZD9_9BACL</name>
<feature type="active site" description="Nucleophile" evidence="4">
    <location>
        <position position="13"/>
    </location>
</feature>
<dbReference type="SUPFAM" id="SSF52788">
    <property type="entry name" value="Phosphotyrosine protein phosphatases I"/>
    <property type="match status" value="1"/>
</dbReference>
<gene>
    <name evidence="7" type="ORF">JZ786_00625</name>
</gene>
<evidence type="ECO:0000259" key="6">
    <source>
        <dbReference type="SMART" id="SM00226"/>
    </source>
</evidence>
<dbReference type="AlphaFoldDB" id="A0A9X7VZD9"/>
<dbReference type="InterPro" id="IPR017867">
    <property type="entry name" value="Tyr_phospatase_low_mol_wt"/>
</dbReference>
<sequence>MHLLFVCTGNTCRSPMAAAMARAKIAELNLPWTVSSAGLGAAEGLPMSALSAQALTRRHIPLPKHRSTMIRQDIVESADVILCMTNSHTRELKRQYPKLALKIHSLGAYLPHSDDSHRHARSRHGGVRDIADPFGGSDEAYEQAAQDIEAALENLFQELMQAPAADERHSARADAKHADAKQADPQQVDPQHEDHPGSQHHQHPDKTSNTGDEDNQASSGEGGTTS</sequence>
<evidence type="ECO:0000256" key="3">
    <source>
        <dbReference type="ARBA" id="ARBA00022912"/>
    </source>
</evidence>
<feature type="compositionally biased region" description="Basic and acidic residues" evidence="5">
    <location>
        <begin position="165"/>
        <end position="182"/>
    </location>
</feature>
<evidence type="ECO:0000256" key="1">
    <source>
        <dbReference type="ARBA" id="ARBA00011063"/>
    </source>
</evidence>
<protein>
    <submittedName>
        <fullName evidence="7">Low molecular weight protein arginine phosphatase</fullName>
    </submittedName>
</protein>
<feature type="region of interest" description="Disordered" evidence="5">
    <location>
        <begin position="114"/>
        <end position="141"/>
    </location>
</feature>
<dbReference type="InterPro" id="IPR023485">
    <property type="entry name" value="Ptyr_pPase"/>
</dbReference>
<reference evidence="7 8" key="1">
    <citation type="submission" date="2021-02" db="EMBL/GenBank/DDBJ databases">
        <title>Alicyclobacillus curvatus sp. nov. and Alicyclobacillus mengziensis sp. nov., two acidophilic bacteria isolated from acid mine drainage.</title>
        <authorList>
            <person name="Huang Y."/>
        </authorList>
    </citation>
    <scope>NUCLEOTIDE SEQUENCE [LARGE SCALE GENOMIC DNA]</scope>
    <source>
        <strain evidence="7 8">S30H14</strain>
    </source>
</reference>